<gene>
    <name evidence="2" type="ORF">METZ01_LOCUS142925</name>
</gene>
<accession>A0A381ZM71</accession>
<evidence type="ECO:0000313" key="2">
    <source>
        <dbReference type="EMBL" id="SVA90071.1"/>
    </source>
</evidence>
<sequence>MFAGLFDLALLLLLDVVVVSLTLRLTELDMEAFGVLPVLPLAAFLLLLNGG</sequence>
<keyword evidence="1" id="KW-0812">Transmembrane</keyword>
<dbReference type="AlphaFoldDB" id="A0A381ZM71"/>
<feature type="non-terminal residue" evidence="2">
    <location>
        <position position="51"/>
    </location>
</feature>
<feature type="transmembrane region" description="Helical" evidence="1">
    <location>
        <begin position="30"/>
        <end position="48"/>
    </location>
</feature>
<evidence type="ECO:0000256" key="1">
    <source>
        <dbReference type="SAM" id="Phobius"/>
    </source>
</evidence>
<protein>
    <submittedName>
        <fullName evidence="2">Uncharacterized protein</fullName>
    </submittedName>
</protein>
<proteinExistence type="predicted"/>
<dbReference type="EMBL" id="UINC01021780">
    <property type="protein sequence ID" value="SVA90071.1"/>
    <property type="molecule type" value="Genomic_DNA"/>
</dbReference>
<keyword evidence="1" id="KW-1133">Transmembrane helix</keyword>
<reference evidence="2" key="1">
    <citation type="submission" date="2018-05" db="EMBL/GenBank/DDBJ databases">
        <authorList>
            <person name="Lanie J.A."/>
            <person name="Ng W.-L."/>
            <person name="Kazmierczak K.M."/>
            <person name="Andrzejewski T.M."/>
            <person name="Davidsen T.M."/>
            <person name="Wayne K.J."/>
            <person name="Tettelin H."/>
            <person name="Glass J.I."/>
            <person name="Rusch D."/>
            <person name="Podicherti R."/>
            <person name="Tsui H.-C.T."/>
            <person name="Winkler M.E."/>
        </authorList>
    </citation>
    <scope>NUCLEOTIDE SEQUENCE</scope>
</reference>
<organism evidence="2">
    <name type="scientific">marine metagenome</name>
    <dbReference type="NCBI Taxonomy" id="408172"/>
    <lineage>
        <taxon>unclassified sequences</taxon>
        <taxon>metagenomes</taxon>
        <taxon>ecological metagenomes</taxon>
    </lineage>
</organism>
<name>A0A381ZM71_9ZZZZ</name>
<keyword evidence="1" id="KW-0472">Membrane</keyword>